<dbReference type="RefSeq" id="WP_309938327.1">
    <property type="nucleotide sequence ID" value="NZ_AP025305.1"/>
</dbReference>
<sequence length="328" mass="36730">MKKAPIKVLILNLILAIAIPSLLSSCNNDSDSGTSPESISYFMSYDLGNSEFGKLFKESRYMELLDKNTEEDYLVFAPSDQAVLNAFDKDEISNFSQNDIDQFVGMHIVDAKSIDDNYTKEQYPTEATNLDGSHVLMTLVEVANSLYADGVKANLAKSTKSGKVYKVDKILDPDNVLDILSIDPKYSLFDYVLRRDIELDPFVKSLINDKDKKYTLISINNTDMDRYLKAKNLDNVKQMTDEDIKELTGKALALGHIAVKSDDHAYFTSYGGNNLKVDYIGGKYEINYADHDKNKSETSDSPKEELLKGLGKSLVRLAPSLIGDLFDF</sequence>
<keyword evidence="4" id="KW-1185">Reference proteome</keyword>
<keyword evidence="1" id="KW-0732">Signal</keyword>
<feature type="domain" description="FAS1" evidence="2">
    <location>
        <begin position="36"/>
        <end position="171"/>
    </location>
</feature>
<dbReference type="Pfam" id="PF02469">
    <property type="entry name" value="Fasciclin"/>
    <property type="match status" value="1"/>
</dbReference>
<dbReference type="EMBL" id="JAVDQD010000002">
    <property type="protein sequence ID" value="MDR6238823.1"/>
    <property type="molecule type" value="Genomic_DNA"/>
</dbReference>
<gene>
    <name evidence="3" type="ORF">HNQ88_001860</name>
</gene>
<feature type="chain" id="PRO_5041927270" description="FAS1 domain-containing protein" evidence="1">
    <location>
        <begin position="24"/>
        <end position="328"/>
    </location>
</feature>
<organism evidence="3 4">
    <name type="scientific">Aureibacter tunicatorum</name>
    <dbReference type="NCBI Taxonomy" id="866807"/>
    <lineage>
        <taxon>Bacteria</taxon>
        <taxon>Pseudomonadati</taxon>
        <taxon>Bacteroidota</taxon>
        <taxon>Cytophagia</taxon>
        <taxon>Cytophagales</taxon>
        <taxon>Persicobacteraceae</taxon>
        <taxon>Aureibacter</taxon>
    </lineage>
</organism>
<proteinExistence type="predicted"/>
<accession>A0AAE3XMR6</accession>
<reference evidence="3" key="1">
    <citation type="submission" date="2023-07" db="EMBL/GenBank/DDBJ databases">
        <title>Genomic Encyclopedia of Type Strains, Phase IV (KMG-IV): sequencing the most valuable type-strain genomes for metagenomic binning, comparative biology and taxonomic classification.</title>
        <authorList>
            <person name="Goeker M."/>
        </authorList>
    </citation>
    <scope>NUCLEOTIDE SEQUENCE</scope>
    <source>
        <strain evidence="3">DSM 26174</strain>
    </source>
</reference>
<comment type="caution">
    <text evidence="3">The sequence shown here is derived from an EMBL/GenBank/DDBJ whole genome shotgun (WGS) entry which is preliminary data.</text>
</comment>
<evidence type="ECO:0000313" key="3">
    <source>
        <dbReference type="EMBL" id="MDR6238823.1"/>
    </source>
</evidence>
<dbReference type="PROSITE" id="PS51257">
    <property type="entry name" value="PROKAR_LIPOPROTEIN"/>
    <property type="match status" value="1"/>
</dbReference>
<feature type="signal peptide" evidence="1">
    <location>
        <begin position="1"/>
        <end position="23"/>
    </location>
</feature>
<protein>
    <recommendedName>
        <fullName evidence="2">FAS1 domain-containing protein</fullName>
    </recommendedName>
</protein>
<dbReference type="Gene3D" id="2.30.180.10">
    <property type="entry name" value="FAS1 domain"/>
    <property type="match status" value="1"/>
</dbReference>
<evidence type="ECO:0000259" key="2">
    <source>
        <dbReference type="PROSITE" id="PS50213"/>
    </source>
</evidence>
<evidence type="ECO:0000256" key="1">
    <source>
        <dbReference type="SAM" id="SignalP"/>
    </source>
</evidence>
<name>A0AAE3XMR6_9BACT</name>
<dbReference type="AlphaFoldDB" id="A0AAE3XMR6"/>
<evidence type="ECO:0000313" key="4">
    <source>
        <dbReference type="Proteomes" id="UP001185092"/>
    </source>
</evidence>
<dbReference type="SUPFAM" id="SSF82153">
    <property type="entry name" value="FAS1 domain"/>
    <property type="match status" value="1"/>
</dbReference>
<dbReference type="InterPro" id="IPR036378">
    <property type="entry name" value="FAS1_dom_sf"/>
</dbReference>
<dbReference type="PROSITE" id="PS50213">
    <property type="entry name" value="FAS1"/>
    <property type="match status" value="1"/>
</dbReference>
<dbReference type="Proteomes" id="UP001185092">
    <property type="component" value="Unassembled WGS sequence"/>
</dbReference>
<dbReference type="InterPro" id="IPR000782">
    <property type="entry name" value="FAS1_domain"/>
</dbReference>